<comment type="caution">
    <text evidence="4">The sequence shown here is derived from an EMBL/GenBank/DDBJ whole genome shotgun (WGS) entry which is preliminary data.</text>
</comment>
<evidence type="ECO:0000256" key="2">
    <source>
        <dbReference type="ARBA" id="ARBA00022837"/>
    </source>
</evidence>
<organism evidence="4 5">
    <name type="scientific">Capnocytophaga felis</name>
    <dbReference type="NCBI Taxonomy" id="2267611"/>
    <lineage>
        <taxon>Bacteria</taxon>
        <taxon>Pseudomonadati</taxon>
        <taxon>Bacteroidota</taxon>
        <taxon>Flavobacteriia</taxon>
        <taxon>Flavobacteriales</taxon>
        <taxon>Flavobacteriaceae</taxon>
        <taxon>Capnocytophaga</taxon>
    </lineage>
</organism>
<dbReference type="GO" id="GO:0007155">
    <property type="term" value="P:cell adhesion"/>
    <property type="evidence" value="ECO:0007669"/>
    <property type="project" value="InterPro"/>
</dbReference>
<dbReference type="GO" id="GO:0008237">
    <property type="term" value="F:metallopeptidase activity"/>
    <property type="evidence" value="ECO:0007669"/>
    <property type="project" value="InterPro"/>
</dbReference>
<dbReference type="InterPro" id="IPR024079">
    <property type="entry name" value="MetalloPept_cat_dom_sf"/>
</dbReference>
<dbReference type="NCBIfam" id="TIGR04131">
    <property type="entry name" value="Bac_Flav_CTERM"/>
    <property type="match status" value="1"/>
</dbReference>
<accession>A0A5M4BBJ4</accession>
<sequence length="860" mass="96192">MRIIRRLYILFFILGFGLISAQTYWKRTGLTDRKEQKPGYQYYTLDKKAFDEALNVTKSLADKKEVLIQIPDCNGNMENYRIERTQVLSESLSKKYTDIKTYVGFSTKNPSKTIRFTWSSFGLNAIMGENFELSFIESIDDEGTKYKVYRRKSSESQYFDCKTMEEVEARKGNKTRKATYQTDNRVRTFRIAIATTHQYTQYFRGKDRAFAQVVSTINRVNQVYGAQLSIQFQIVSDKSILFDSEADDPFKNINYDNWYSSESGVLQRTLDAKVGSANYDLGHLFHNKNLGGNAGCIGCVCETGRKGTAFSSIRFRSGMDMDFFDVDILSHEIGHQMGAYHTFSYEYENTSSQVEPGSGSTIMGYAGVIENHNVQKKTDAYFHHRSVYDIMQVAKNRTCATEASSSNKLPEIDNLRSYTIPQGTAYLLEGSATDPDGDKLLYTWEQSDSRGSADYSFSPTSKNGAIARSLPPSTSSKRYIPRLSRIVAGKLTQTNPPIGSEWETVLTVGRTLNWSFMVLDRKPATNTMGGTVYKTIQVVVDGSAGPFEVTSHRENSNWFAGQNQTITWNVAKTNTGNINAKKVSVLFSTDGGITFPHTLAKGLENSGKARVSIPESLRTTKGKYMIKADDNIFLAVNSGVITIKDDEDTDGDGIPSSKDNCPEIPNPDQLDLDNDGIGDICDDDWDGDDVPNEKDNCPKTANNDQSDLDKDGVGDVCDDDIDGDGLLNADDNCPMVYNPDQADLDEDGIGDLCDDDIDGDGIVNSDDTSLDYVLISNAFSPNEDGVNDYFTILRAEKYPTNTLRVFNHLGQLVYETKGYKSQWNGIGNNGNKVPQGSYFYIFTLDNTEIHKRQGWIFINY</sequence>
<dbReference type="Pfam" id="PF13583">
    <property type="entry name" value="Reprolysin_4"/>
    <property type="match status" value="1"/>
</dbReference>
<feature type="compositionally biased region" description="Acidic residues" evidence="3">
    <location>
        <begin position="670"/>
        <end position="690"/>
    </location>
</feature>
<dbReference type="SUPFAM" id="SSF55486">
    <property type="entry name" value="Metalloproteases ('zincins'), catalytic domain"/>
    <property type="match status" value="1"/>
</dbReference>
<dbReference type="Gene3D" id="3.40.390.10">
    <property type="entry name" value="Collagenase (Catalytic Domain)"/>
    <property type="match status" value="1"/>
</dbReference>
<dbReference type="PANTHER" id="PTHR10199:SF119">
    <property type="entry name" value="RE20510P"/>
    <property type="match status" value="1"/>
</dbReference>
<dbReference type="Pfam" id="PF13585">
    <property type="entry name" value="CHU_C"/>
    <property type="match status" value="1"/>
</dbReference>
<evidence type="ECO:0000313" key="4">
    <source>
        <dbReference type="EMBL" id="GET46951.1"/>
    </source>
</evidence>
<gene>
    <name evidence="4" type="ORF">RCZ01_22530</name>
</gene>
<dbReference type="EMBL" id="BLBC01000014">
    <property type="protein sequence ID" value="GET46951.1"/>
    <property type="molecule type" value="Genomic_DNA"/>
</dbReference>
<reference evidence="5" key="1">
    <citation type="journal article" date="2020" name="Int. J. Syst. Evol. Microbiol.">
        <title>Capnocytophaga felis sp. nov. isolated from the feline oral cavity.</title>
        <authorList>
            <person name="Suzuki M."/>
            <person name="Umeda K."/>
            <person name="Kimura M."/>
            <person name="Imaoka K."/>
            <person name="Morikawa S."/>
            <person name="Maeda K."/>
        </authorList>
    </citation>
    <scope>NUCLEOTIDE SEQUENCE [LARGE SCALE GENOMIC DNA]</scope>
    <source>
        <strain evidence="5">KC07070</strain>
    </source>
</reference>
<dbReference type="PANTHER" id="PTHR10199">
    <property type="entry name" value="THROMBOSPONDIN"/>
    <property type="match status" value="1"/>
</dbReference>
<keyword evidence="2" id="KW-0106">Calcium</keyword>
<dbReference type="InterPro" id="IPR028974">
    <property type="entry name" value="TSP_type-3_rpt"/>
</dbReference>
<dbReference type="InterPro" id="IPR026341">
    <property type="entry name" value="T9SS_type_B"/>
</dbReference>
<dbReference type="GO" id="GO:0005509">
    <property type="term" value="F:calcium ion binding"/>
    <property type="evidence" value="ECO:0007669"/>
    <property type="project" value="InterPro"/>
</dbReference>
<protein>
    <recommendedName>
        <fullName evidence="6">Peptidase M12B domain-containing protein</fullName>
    </recommendedName>
</protein>
<keyword evidence="5" id="KW-1185">Reference proteome</keyword>
<dbReference type="PROSITE" id="PS51234">
    <property type="entry name" value="TSP3"/>
    <property type="match status" value="2"/>
</dbReference>
<dbReference type="AlphaFoldDB" id="A0A5M4BBJ4"/>
<dbReference type="InterPro" id="IPR003367">
    <property type="entry name" value="Thrombospondin_3-like_rpt"/>
</dbReference>
<proteinExistence type="predicted"/>
<evidence type="ECO:0000313" key="5">
    <source>
        <dbReference type="Proteomes" id="UP000398217"/>
    </source>
</evidence>
<dbReference type="InterPro" id="IPR017897">
    <property type="entry name" value="Thrombospondin_3_rpt"/>
</dbReference>
<evidence type="ECO:0000256" key="3">
    <source>
        <dbReference type="SAM" id="MobiDB-lite"/>
    </source>
</evidence>
<evidence type="ECO:0000256" key="1">
    <source>
        <dbReference type="ARBA" id="ARBA00022729"/>
    </source>
</evidence>
<dbReference type="Pfam" id="PF02412">
    <property type="entry name" value="TSP_3"/>
    <property type="match status" value="4"/>
</dbReference>
<dbReference type="Proteomes" id="UP000398217">
    <property type="component" value="Unassembled WGS sequence"/>
</dbReference>
<evidence type="ECO:0008006" key="6">
    <source>
        <dbReference type="Google" id="ProtNLM"/>
    </source>
</evidence>
<name>A0A5M4BBJ4_9FLAO</name>
<dbReference type="SUPFAM" id="SSF103647">
    <property type="entry name" value="TSP type-3 repeat"/>
    <property type="match status" value="1"/>
</dbReference>
<keyword evidence="1" id="KW-0732">Signal</keyword>
<dbReference type="Gene3D" id="4.10.1080.10">
    <property type="entry name" value="TSP type-3 repeat"/>
    <property type="match status" value="1"/>
</dbReference>
<feature type="region of interest" description="Disordered" evidence="3">
    <location>
        <begin position="644"/>
        <end position="712"/>
    </location>
</feature>